<keyword evidence="2" id="KW-1185">Reference proteome</keyword>
<comment type="caution">
    <text evidence="1">The sequence shown here is derived from an EMBL/GenBank/DDBJ whole genome shotgun (WGS) entry which is preliminary data.</text>
</comment>
<accession>A0A8S3TKT5</accession>
<organism evidence="1 2">
    <name type="scientific">Mytilus edulis</name>
    <name type="common">Blue mussel</name>
    <dbReference type="NCBI Taxonomy" id="6550"/>
    <lineage>
        <taxon>Eukaryota</taxon>
        <taxon>Metazoa</taxon>
        <taxon>Spiralia</taxon>
        <taxon>Lophotrochozoa</taxon>
        <taxon>Mollusca</taxon>
        <taxon>Bivalvia</taxon>
        <taxon>Autobranchia</taxon>
        <taxon>Pteriomorphia</taxon>
        <taxon>Mytilida</taxon>
        <taxon>Mytiloidea</taxon>
        <taxon>Mytilidae</taxon>
        <taxon>Mytilinae</taxon>
        <taxon>Mytilus</taxon>
    </lineage>
</organism>
<dbReference type="Proteomes" id="UP000683360">
    <property type="component" value="Unassembled WGS sequence"/>
</dbReference>
<evidence type="ECO:0000313" key="1">
    <source>
        <dbReference type="EMBL" id="CAG2231810.1"/>
    </source>
</evidence>
<reference evidence="1" key="1">
    <citation type="submission" date="2021-03" db="EMBL/GenBank/DDBJ databases">
        <authorList>
            <person name="Bekaert M."/>
        </authorList>
    </citation>
    <scope>NUCLEOTIDE SEQUENCE</scope>
</reference>
<dbReference type="EMBL" id="CAJPWZ010002159">
    <property type="protein sequence ID" value="CAG2231810.1"/>
    <property type="molecule type" value="Genomic_DNA"/>
</dbReference>
<protein>
    <submittedName>
        <fullName evidence="1">Uncharacterized protein</fullName>
    </submittedName>
</protein>
<name>A0A8S3TKT5_MYTED</name>
<sequence>MDTYLDEIEREQLSLAGLIQTSEGFINRSADKQFMTDFFAVGSQLDKVLNKTVNPLTLHKLQYDCEAFTEATVEKLLGKVNTSSEVNVITPVYTPLPIPELFTKVEMVHSFQLPDNIIDSVVANNDNMWIRLEKSVSLYNPKGTSRSTFTPPTNCRRMLRKSADELLFWNGQFAMKRVNKNIKKGSKFRFKTDWLVVLCKMGICLCIIKRKRYSVKYPS</sequence>
<evidence type="ECO:0000313" key="2">
    <source>
        <dbReference type="Proteomes" id="UP000683360"/>
    </source>
</evidence>
<dbReference type="AlphaFoldDB" id="A0A8S3TKT5"/>
<gene>
    <name evidence="1" type="ORF">MEDL_44570</name>
</gene>
<proteinExistence type="predicted"/>